<comment type="caution">
    <text evidence="1">The sequence shown here is derived from an EMBL/GenBank/DDBJ whole genome shotgun (WGS) entry which is preliminary data.</text>
</comment>
<accession>A0ABS5VUM1</accession>
<gene>
    <name evidence="1" type="ORF">KK060_17705</name>
</gene>
<protein>
    <submittedName>
        <fullName evidence="1">Uncharacterized protein</fullName>
    </submittedName>
</protein>
<dbReference type="RefSeq" id="WP_254155090.1">
    <property type="nucleotide sequence ID" value="NZ_JAHESD010000047.1"/>
</dbReference>
<proteinExistence type="predicted"/>
<dbReference type="EMBL" id="JAHESD010000047">
    <property type="protein sequence ID" value="MBT1705133.1"/>
    <property type="molecule type" value="Genomic_DNA"/>
</dbReference>
<evidence type="ECO:0000313" key="1">
    <source>
        <dbReference type="EMBL" id="MBT1705133.1"/>
    </source>
</evidence>
<keyword evidence="2" id="KW-1185">Reference proteome</keyword>
<sequence length="82" mass="9545">MKRKNQTQIGSDQMVEVFKTNVQKKTESRMLLSVLSEKFPSFKMNFDLSDCDKVLRVEGENMEALSIMILIKEYGFMCEVLD</sequence>
<organism evidence="1 2">
    <name type="scientific">Chryseosolibacter indicus</name>
    <dbReference type="NCBI Taxonomy" id="2782351"/>
    <lineage>
        <taxon>Bacteria</taxon>
        <taxon>Pseudomonadati</taxon>
        <taxon>Bacteroidota</taxon>
        <taxon>Cytophagia</taxon>
        <taxon>Cytophagales</taxon>
        <taxon>Chryseotaleaceae</taxon>
        <taxon>Chryseosolibacter</taxon>
    </lineage>
</organism>
<reference evidence="1 2" key="1">
    <citation type="submission" date="2021-05" db="EMBL/GenBank/DDBJ databases">
        <title>A Polyphasic approach of four new species of the genus Ohtaekwangia: Ohtaekwangia histidinii sp. nov., Ohtaekwangia cretensis sp. nov., Ohtaekwangia indiensis sp. nov., Ohtaekwangia reichenbachii sp. nov. from diverse environment.</title>
        <authorList>
            <person name="Octaviana S."/>
        </authorList>
    </citation>
    <scope>NUCLEOTIDE SEQUENCE [LARGE SCALE GENOMIC DNA]</scope>
    <source>
        <strain evidence="1 2">PWU20</strain>
    </source>
</reference>
<dbReference type="Proteomes" id="UP000772618">
    <property type="component" value="Unassembled WGS sequence"/>
</dbReference>
<name>A0ABS5VUM1_9BACT</name>
<evidence type="ECO:0000313" key="2">
    <source>
        <dbReference type="Proteomes" id="UP000772618"/>
    </source>
</evidence>